<evidence type="ECO:0000313" key="1">
    <source>
        <dbReference type="EMBL" id="PNT27818.1"/>
    </source>
</evidence>
<name>A0A2K1ZRB9_POPTR</name>
<dbReference type="AlphaFoldDB" id="A0A2K1ZRB9"/>
<protein>
    <submittedName>
        <fullName evidence="1">Uncharacterized protein</fullName>
    </submittedName>
</protein>
<sequence>METHTTAAKNSKTRPCSVLEMTYANTPIKGKYSSQTAAKCTFWVDKQTETVKGMSQGTGHIINQHKNITKLNQYPF</sequence>
<dbReference type="Proteomes" id="UP000006729">
    <property type="component" value="Chromosome 7"/>
</dbReference>
<gene>
    <name evidence="1" type="ORF">POPTR_007G085400</name>
</gene>
<proteinExistence type="predicted"/>
<reference evidence="1 2" key="1">
    <citation type="journal article" date="2006" name="Science">
        <title>The genome of black cottonwood, Populus trichocarpa (Torr. &amp; Gray).</title>
        <authorList>
            <person name="Tuskan G.A."/>
            <person name="Difazio S."/>
            <person name="Jansson S."/>
            <person name="Bohlmann J."/>
            <person name="Grigoriev I."/>
            <person name="Hellsten U."/>
            <person name="Putnam N."/>
            <person name="Ralph S."/>
            <person name="Rombauts S."/>
            <person name="Salamov A."/>
            <person name="Schein J."/>
            <person name="Sterck L."/>
            <person name="Aerts A."/>
            <person name="Bhalerao R.R."/>
            <person name="Bhalerao R.P."/>
            <person name="Blaudez D."/>
            <person name="Boerjan W."/>
            <person name="Brun A."/>
            <person name="Brunner A."/>
            <person name="Busov V."/>
            <person name="Campbell M."/>
            <person name="Carlson J."/>
            <person name="Chalot M."/>
            <person name="Chapman J."/>
            <person name="Chen G.L."/>
            <person name="Cooper D."/>
            <person name="Coutinho P.M."/>
            <person name="Couturier J."/>
            <person name="Covert S."/>
            <person name="Cronk Q."/>
            <person name="Cunningham R."/>
            <person name="Davis J."/>
            <person name="Degroeve S."/>
            <person name="Dejardin A."/>
            <person name="Depamphilis C."/>
            <person name="Detter J."/>
            <person name="Dirks B."/>
            <person name="Dubchak I."/>
            <person name="Duplessis S."/>
            <person name="Ehlting J."/>
            <person name="Ellis B."/>
            <person name="Gendler K."/>
            <person name="Goodstein D."/>
            <person name="Gribskov M."/>
            <person name="Grimwood J."/>
            <person name="Groover A."/>
            <person name="Gunter L."/>
            <person name="Hamberger B."/>
            <person name="Heinze B."/>
            <person name="Helariutta Y."/>
            <person name="Henrissat B."/>
            <person name="Holligan D."/>
            <person name="Holt R."/>
            <person name="Huang W."/>
            <person name="Islam-Faridi N."/>
            <person name="Jones S."/>
            <person name="Jones-Rhoades M."/>
            <person name="Jorgensen R."/>
            <person name="Joshi C."/>
            <person name="Kangasjarvi J."/>
            <person name="Karlsson J."/>
            <person name="Kelleher C."/>
            <person name="Kirkpatrick R."/>
            <person name="Kirst M."/>
            <person name="Kohler A."/>
            <person name="Kalluri U."/>
            <person name="Larimer F."/>
            <person name="Leebens-Mack J."/>
            <person name="Leple J.C."/>
            <person name="Locascio P."/>
            <person name="Lou Y."/>
            <person name="Lucas S."/>
            <person name="Martin F."/>
            <person name="Montanini B."/>
            <person name="Napoli C."/>
            <person name="Nelson D.R."/>
            <person name="Nelson C."/>
            <person name="Nieminen K."/>
            <person name="Nilsson O."/>
            <person name="Pereda V."/>
            <person name="Peter G."/>
            <person name="Philippe R."/>
            <person name="Pilate G."/>
            <person name="Poliakov A."/>
            <person name="Razumovskaya J."/>
            <person name="Richardson P."/>
            <person name="Rinaldi C."/>
            <person name="Ritland K."/>
            <person name="Rouze P."/>
            <person name="Ryaboy D."/>
            <person name="Schmutz J."/>
            <person name="Schrader J."/>
            <person name="Segerman B."/>
            <person name="Shin H."/>
            <person name="Siddiqui A."/>
            <person name="Sterky F."/>
            <person name="Terry A."/>
            <person name="Tsai C.J."/>
            <person name="Uberbacher E."/>
            <person name="Unneberg P."/>
            <person name="Vahala J."/>
            <person name="Wall K."/>
            <person name="Wessler S."/>
            <person name="Yang G."/>
            <person name="Yin T."/>
            <person name="Douglas C."/>
            <person name="Marra M."/>
            <person name="Sandberg G."/>
            <person name="Van de Peer Y."/>
            <person name="Rokhsar D."/>
        </authorList>
    </citation>
    <scope>NUCLEOTIDE SEQUENCE [LARGE SCALE GENOMIC DNA]</scope>
    <source>
        <strain evidence="2">cv. Nisqually</strain>
    </source>
</reference>
<dbReference type="InParanoid" id="A0A2K1ZRB9"/>
<keyword evidence="2" id="KW-1185">Reference proteome</keyword>
<dbReference type="EMBL" id="CM009296">
    <property type="protein sequence ID" value="PNT27818.1"/>
    <property type="molecule type" value="Genomic_DNA"/>
</dbReference>
<evidence type="ECO:0000313" key="2">
    <source>
        <dbReference type="Proteomes" id="UP000006729"/>
    </source>
</evidence>
<accession>A0A2K1ZRB9</accession>
<organism evidence="1 2">
    <name type="scientific">Populus trichocarpa</name>
    <name type="common">Western balsam poplar</name>
    <name type="synonym">Populus balsamifera subsp. trichocarpa</name>
    <dbReference type="NCBI Taxonomy" id="3694"/>
    <lineage>
        <taxon>Eukaryota</taxon>
        <taxon>Viridiplantae</taxon>
        <taxon>Streptophyta</taxon>
        <taxon>Embryophyta</taxon>
        <taxon>Tracheophyta</taxon>
        <taxon>Spermatophyta</taxon>
        <taxon>Magnoliopsida</taxon>
        <taxon>eudicotyledons</taxon>
        <taxon>Gunneridae</taxon>
        <taxon>Pentapetalae</taxon>
        <taxon>rosids</taxon>
        <taxon>fabids</taxon>
        <taxon>Malpighiales</taxon>
        <taxon>Salicaceae</taxon>
        <taxon>Saliceae</taxon>
        <taxon>Populus</taxon>
    </lineage>
</organism>